<accession>R7RXC7</accession>
<keyword evidence="3" id="KW-1185">Reference proteome</keyword>
<dbReference type="EMBL" id="JH687400">
    <property type="protein sequence ID" value="EIM80009.1"/>
    <property type="molecule type" value="Genomic_DNA"/>
</dbReference>
<keyword evidence="1" id="KW-0472">Membrane</keyword>
<dbReference type="eggNOG" id="ENOG502SMY3">
    <property type="taxonomic scope" value="Eukaryota"/>
</dbReference>
<name>R7RXC7_STEHR</name>
<evidence type="ECO:0000313" key="2">
    <source>
        <dbReference type="EMBL" id="EIM80009.1"/>
    </source>
</evidence>
<dbReference type="KEGG" id="shs:STEHIDRAFT_68803"/>
<gene>
    <name evidence="2" type="ORF">STEHIDRAFT_68803</name>
</gene>
<feature type="non-terminal residue" evidence="2">
    <location>
        <position position="1"/>
    </location>
</feature>
<proteinExistence type="predicted"/>
<dbReference type="Proteomes" id="UP000053927">
    <property type="component" value="Unassembled WGS sequence"/>
</dbReference>
<feature type="transmembrane region" description="Helical" evidence="1">
    <location>
        <begin position="104"/>
        <end position="126"/>
    </location>
</feature>
<reference evidence="3" key="1">
    <citation type="journal article" date="2012" name="Science">
        <title>The Paleozoic origin of enzymatic lignin decomposition reconstructed from 31 fungal genomes.</title>
        <authorList>
            <person name="Floudas D."/>
            <person name="Binder M."/>
            <person name="Riley R."/>
            <person name="Barry K."/>
            <person name="Blanchette R.A."/>
            <person name="Henrissat B."/>
            <person name="Martinez A.T."/>
            <person name="Otillar R."/>
            <person name="Spatafora J.W."/>
            <person name="Yadav J.S."/>
            <person name="Aerts A."/>
            <person name="Benoit I."/>
            <person name="Boyd A."/>
            <person name="Carlson A."/>
            <person name="Copeland A."/>
            <person name="Coutinho P.M."/>
            <person name="de Vries R.P."/>
            <person name="Ferreira P."/>
            <person name="Findley K."/>
            <person name="Foster B."/>
            <person name="Gaskell J."/>
            <person name="Glotzer D."/>
            <person name="Gorecki P."/>
            <person name="Heitman J."/>
            <person name="Hesse C."/>
            <person name="Hori C."/>
            <person name="Igarashi K."/>
            <person name="Jurgens J.A."/>
            <person name="Kallen N."/>
            <person name="Kersten P."/>
            <person name="Kohler A."/>
            <person name="Kuees U."/>
            <person name="Kumar T.K.A."/>
            <person name="Kuo A."/>
            <person name="LaButti K."/>
            <person name="Larrondo L.F."/>
            <person name="Lindquist E."/>
            <person name="Ling A."/>
            <person name="Lombard V."/>
            <person name="Lucas S."/>
            <person name="Lundell T."/>
            <person name="Martin R."/>
            <person name="McLaughlin D.J."/>
            <person name="Morgenstern I."/>
            <person name="Morin E."/>
            <person name="Murat C."/>
            <person name="Nagy L.G."/>
            <person name="Nolan M."/>
            <person name="Ohm R.A."/>
            <person name="Patyshakuliyeva A."/>
            <person name="Rokas A."/>
            <person name="Ruiz-Duenas F.J."/>
            <person name="Sabat G."/>
            <person name="Salamov A."/>
            <person name="Samejima M."/>
            <person name="Schmutz J."/>
            <person name="Slot J.C."/>
            <person name="St John F."/>
            <person name="Stenlid J."/>
            <person name="Sun H."/>
            <person name="Sun S."/>
            <person name="Syed K."/>
            <person name="Tsang A."/>
            <person name="Wiebenga A."/>
            <person name="Young D."/>
            <person name="Pisabarro A."/>
            <person name="Eastwood D.C."/>
            <person name="Martin F."/>
            <person name="Cullen D."/>
            <person name="Grigoriev I.V."/>
            <person name="Hibbett D.S."/>
        </authorList>
    </citation>
    <scope>NUCLEOTIDE SEQUENCE [LARGE SCALE GENOMIC DNA]</scope>
    <source>
        <strain evidence="3">FP-91666</strain>
    </source>
</reference>
<protein>
    <submittedName>
        <fullName evidence="2">Uncharacterized protein</fullName>
    </submittedName>
</protein>
<feature type="transmembrane region" description="Helical" evidence="1">
    <location>
        <begin position="29"/>
        <end position="49"/>
    </location>
</feature>
<organism evidence="2 3">
    <name type="scientific">Stereum hirsutum (strain FP-91666)</name>
    <name type="common">White-rot fungus</name>
    <dbReference type="NCBI Taxonomy" id="721885"/>
    <lineage>
        <taxon>Eukaryota</taxon>
        <taxon>Fungi</taxon>
        <taxon>Dikarya</taxon>
        <taxon>Basidiomycota</taxon>
        <taxon>Agaricomycotina</taxon>
        <taxon>Agaricomycetes</taxon>
        <taxon>Russulales</taxon>
        <taxon>Stereaceae</taxon>
        <taxon>Stereum</taxon>
    </lineage>
</organism>
<dbReference type="AlphaFoldDB" id="R7RXC7"/>
<sequence>GFHACLFFGAAYFISKTGAKPRVRILQNLFIFILFVLGTIYIGCDSTFLEMMFIEDRDFPGGPAMFLEARYGASTVSTATNLLILTPSTSLQVYRLWVIWSKDLCVVVLPFFLLLSVIALGVTACIKTSRPNYNIWSSSATPWNVAFWSISIFLNIVVTFGIVLRLLYIRRLMKKTLPTHDVDTRMYTSISAMVVESAVIHTVTYTAYLVCYAVDAPFQRVLLPVLSQAMCIAPELIALRVALGQAWSHKTGTYAASRIAFQGGHHGTEVPGLVAVPSSVSPRQDLLDISPKAEPETVMLDEGYEEIWFPGGRSTAVKVVKGMVE</sequence>
<dbReference type="RefSeq" id="XP_007310860.1">
    <property type="nucleotide sequence ID" value="XM_007310798.1"/>
</dbReference>
<evidence type="ECO:0000313" key="3">
    <source>
        <dbReference type="Proteomes" id="UP000053927"/>
    </source>
</evidence>
<feature type="transmembrane region" description="Helical" evidence="1">
    <location>
        <begin position="146"/>
        <end position="168"/>
    </location>
</feature>
<dbReference type="OrthoDB" id="2905268at2759"/>
<keyword evidence="1" id="KW-1133">Transmembrane helix</keyword>
<keyword evidence="1" id="KW-0812">Transmembrane</keyword>
<evidence type="ECO:0000256" key="1">
    <source>
        <dbReference type="SAM" id="Phobius"/>
    </source>
</evidence>
<dbReference type="GeneID" id="18806464"/>